<feature type="domain" description="CDT1 Geminin-binding" evidence="3">
    <location>
        <begin position="589"/>
        <end position="742"/>
    </location>
</feature>
<keyword evidence="1" id="KW-0175">Coiled coil</keyword>
<feature type="coiled-coil region" evidence="1">
    <location>
        <begin position="966"/>
        <end position="993"/>
    </location>
</feature>
<feature type="region of interest" description="Disordered" evidence="2">
    <location>
        <begin position="78"/>
        <end position="197"/>
    </location>
</feature>
<dbReference type="Proteomes" id="UP000078560">
    <property type="component" value="Unassembled WGS sequence"/>
</dbReference>
<organism evidence="4 5">
    <name type="scientific">Plasmodium ovale curtisi</name>
    <dbReference type="NCBI Taxonomy" id="864141"/>
    <lineage>
        <taxon>Eukaryota</taxon>
        <taxon>Sar</taxon>
        <taxon>Alveolata</taxon>
        <taxon>Apicomplexa</taxon>
        <taxon>Aconoidasida</taxon>
        <taxon>Haemosporida</taxon>
        <taxon>Plasmodiidae</taxon>
        <taxon>Plasmodium</taxon>
        <taxon>Plasmodium (Plasmodium)</taxon>
    </lineage>
</organism>
<accession>A0A1A8W1P6</accession>
<evidence type="ECO:0000313" key="4">
    <source>
        <dbReference type="EMBL" id="SBS85873.1"/>
    </source>
</evidence>
<dbReference type="Pfam" id="PF08839">
    <property type="entry name" value="CDT1"/>
    <property type="match status" value="1"/>
</dbReference>
<evidence type="ECO:0000256" key="1">
    <source>
        <dbReference type="SAM" id="Coils"/>
    </source>
</evidence>
<dbReference type="InterPro" id="IPR014939">
    <property type="entry name" value="CDT1_Gemini-bd-like"/>
</dbReference>
<dbReference type="SUPFAM" id="SSF46785">
    <property type="entry name" value="Winged helix' DNA-binding domain"/>
    <property type="match status" value="1"/>
</dbReference>
<proteinExistence type="predicted"/>
<evidence type="ECO:0000256" key="2">
    <source>
        <dbReference type="SAM" id="MobiDB-lite"/>
    </source>
</evidence>
<reference evidence="5" key="1">
    <citation type="submission" date="2016-05" db="EMBL/GenBank/DDBJ databases">
        <authorList>
            <person name="Naeem Raeece"/>
        </authorList>
    </citation>
    <scope>NUCLEOTIDE SEQUENCE [LARGE SCALE GENOMIC DNA]</scope>
</reference>
<dbReference type="AlphaFoldDB" id="A0A1A8W1P6"/>
<evidence type="ECO:0000313" key="5">
    <source>
        <dbReference type="Proteomes" id="UP000078560"/>
    </source>
</evidence>
<dbReference type="InterPro" id="IPR036390">
    <property type="entry name" value="WH_DNA-bd_sf"/>
</dbReference>
<dbReference type="EMBL" id="FLQU01000456">
    <property type="protein sequence ID" value="SBS85873.1"/>
    <property type="molecule type" value="Genomic_DNA"/>
</dbReference>
<feature type="compositionally biased region" description="Basic and acidic residues" evidence="2">
    <location>
        <begin position="113"/>
        <end position="128"/>
    </location>
</feature>
<name>A0A1A8W1P6_PLAOA</name>
<feature type="compositionally biased region" description="Basic and acidic residues" evidence="2">
    <location>
        <begin position="78"/>
        <end position="92"/>
    </location>
</feature>
<evidence type="ECO:0000259" key="3">
    <source>
        <dbReference type="Pfam" id="PF08839"/>
    </source>
</evidence>
<feature type="region of interest" description="Disordered" evidence="2">
    <location>
        <begin position="473"/>
        <end position="501"/>
    </location>
</feature>
<feature type="compositionally biased region" description="Polar residues" evidence="2">
    <location>
        <begin position="164"/>
        <end position="183"/>
    </location>
</feature>
<protein>
    <recommendedName>
        <fullName evidence="3">CDT1 Geminin-binding domain-containing protein</fullName>
    </recommendedName>
</protein>
<feature type="compositionally biased region" description="Low complexity" evidence="2">
    <location>
        <begin position="94"/>
        <end position="104"/>
    </location>
</feature>
<sequence length="1051" mass="120531">MSNLIEKIKKHMEIGSKVCNTTPEINTSMASPNLKEIKVDIDMEMEEGIIDEDIMTPRVFDRTKKGMGVKNFVMNKSENKEKRKEINAKNDEYSSAYDSSSNRSMTKRARKGNAKESRDYVESHKDSEAENIENAETVENIGSVDNDEYVQSGENGDSGENDQNDQNGQRGFSPGNDDSVSTNERMDPPEECGGIEGIGNSNHGDECGDEFGDKCGDECGDEFGDKCGDECGDEYGNEHGNEHGNEYSMEKEDACPFVNITWQTPKKSNVGLYYSGIDNPSTLKKYKTPCEMDMLHPDESLIGNKCITINNYVNPPKYVAPTVTPSKFPLSGENNPHMTYEDFRCLFKHKACIISEHEFNNNKLSNRMDNSDRKYIECFNSGYENNSWPNKKEVAPSISKMSSTFFTNSKDSPKCKKRKGDGSTKLSTKKILNVLVGGEKGKNECTKLGNHNNMNHSISNSISRSISRSISHSISPSVSNSVSPSVSPSASNNPNIGDKYVSGKYGKKGKIHVNEEEEENFKKKEKKELIDYEINPIINTEKENINNEPKSMEEMSKQKQNPLIPLYEPYSKELDVIFNKSIIKTPILLLNIYQYLLVVIARRNQKNEPIFYQLIKQEVINLNPCRCFSEELLKQLAWIAPNLIQLNKVVITKDIYESNQQIYTEYITGKKIEDIQIREHTENCENIYKYTSADKLEMLKRIIISWANIKHNELLKKINPDFYCAKYSELKKWHSNFNFNDIIFPTVILEENKMLAQLAQTPQESNADDFIVIQDSPIKCATIELKHNESFMKDIEKEKTRTPLGKNKKRTSNFIIMTNNTFTSPCNYNHLDISPKKKETSNMKYIRDEANKKNIIKIIKNEFDKEHELLLNEKKKLENAKWIAEIIHDTFIVEGTYTVIELNTFSKKIAEKYKSNKNFKMDENKITELIEFLPKYVPDINIKPSMMSKNKTNLSVKTKKNLFSFLEPLTLKINEIVKKYEELKNNKESRINELWKKHNVTFELNDKMKKYFLTPGSISLDAAVKRLSCEDELDDGSVAVHLWEKCTGWQK</sequence>
<gene>
    <name evidence="4" type="ORF">POVCU2_0033900</name>
</gene>